<dbReference type="Proteomes" id="UP000037997">
    <property type="component" value="Unassembled WGS sequence"/>
</dbReference>
<evidence type="ECO:0000313" key="3">
    <source>
        <dbReference type="Proteomes" id="UP000037997"/>
    </source>
</evidence>
<reference evidence="2 3" key="1">
    <citation type="submission" date="2014-06" db="EMBL/GenBank/DDBJ databases">
        <title>Helicobacter pullorum isolates in fresh chicken meat - phenotypic and genotypic features.</title>
        <authorList>
            <person name="Borges V."/>
            <person name="Santos A."/>
            <person name="Correia C.B."/>
            <person name="Saraiva M."/>
            <person name="Menard A."/>
            <person name="Vieira L."/>
            <person name="Sampaio D.A."/>
            <person name="Gomes J.P."/>
            <person name="Oleastro M."/>
        </authorList>
    </citation>
    <scope>NUCLEOTIDE SEQUENCE [LARGE SCALE GENOMIC DNA]</scope>
    <source>
        <strain evidence="2 3">229334/12</strain>
    </source>
</reference>
<dbReference type="AlphaFoldDB" id="A0A0N0LTN7"/>
<evidence type="ECO:0000313" key="2">
    <source>
        <dbReference type="EMBL" id="KPH55439.1"/>
    </source>
</evidence>
<accession>A0A0N0LTN7</accession>
<dbReference type="PATRIC" id="fig|35818.11.peg.1643"/>
<keyword evidence="1" id="KW-1133">Transmembrane helix</keyword>
<proteinExistence type="predicted"/>
<comment type="caution">
    <text evidence="2">The sequence shown here is derived from an EMBL/GenBank/DDBJ whole genome shotgun (WGS) entry which is preliminary data.</text>
</comment>
<feature type="transmembrane region" description="Helical" evidence="1">
    <location>
        <begin position="44"/>
        <end position="66"/>
    </location>
</feature>
<keyword evidence="1" id="KW-0472">Membrane</keyword>
<keyword evidence="1" id="KW-0812">Transmembrane</keyword>
<dbReference type="EMBL" id="JNOC01000043">
    <property type="protein sequence ID" value="KPH55439.1"/>
    <property type="molecule type" value="Genomic_DNA"/>
</dbReference>
<name>A0A0N0LTN7_9HELI</name>
<organism evidence="2 3">
    <name type="scientific">Helicobacter pullorum</name>
    <dbReference type="NCBI Taxonomy" id="35818"/>
    <lineage>
        <taxon>Bacteria</taxon>
        <taxon>Pseudomonadati</taxon>
        <taxon>Campylobacterota</taxon>
        <taxon>Epsilonproteobacteria</taxon>
        <taxon>Campylobacterales</taxon>
        <taxon>Helicobacteraceae</taxon>
        <taxon>Helicobacter</taxon>
    </lineage>
</organism>
<sequence>MKSQKDNKLELIKVFLQPLFVSLLSIIAYAYIQWQDMTSSERQIVISTVLCLAVVIYVIAYCYIAINKKEQ</sequence>
<feature type="transmembrane region" description="Helical" evidence="1">
    <location>
        <begin position="12"/>
        <end position="32"/>
    </location>
</feature>
<protein>
    <submittedName>
        <fullName evidence="2">Uncharacterized protein</fullName>
    </submittedName>
</protein>
<evidence type="ECO:0000256" key="1">
    <source>
        <dbReference type="SAM" id="Phobius"/>
    </source>
</evidence>
<gene>
    <name evidence="2" type="ORF">HPU229334_08305</name>
</gene>